<dbReference type="Pfam" id="PF13927">
    <property type="entry name" value="Ig_3"/>
    <property type="match status" value="1"/>
</dbReference>
<feature type="domain" description="Caspase family p20" evidence="2">
    <location>
        <begin position="232"/>
        <end position="356"/>
    </location>
</feature>
<dbReference type="Gene3D" id="3.40.50.1460">
    <property type="match status" value="1"/>
</dbReference>
<evidence type="ECO:0000259" key="3">
    <source>
        <dbReference type="PROSITE" id="PS50835"/>
    </source>
</evidence>
<dbReference type="GeneID" id="115457664"/>
<dbReference type="SUPFAM" id="SSF48726">
    <property type="entry name" value="Immunoglobulin"/>
    <property type="match status" value="2"/>
</dbReference>
<feature type="compositionally biased region" description="Low complexity" evidence="1">
    <location>
        <begin position="659"/>
        <end position="668"/>
    </location>
</feature>
<dbReference type="InterPro" id="IPR041077">
    <property type="entry name" value="MALT1_Ig"/>
</dbReference>
<dbReference type="OrthoDB" id="417046at2759"/>
<dbReference type="Gene3D" id="2.60.40.10">
    <property type="entry name" value="Immunoglobulins"/>
    <property type="match status" value="2"/>
</dbReference>
<dbReference type="InterPro" id="IPR011600">
    <property type="entry name" value="Pept_C14_caspase"/>
</dbReference>
<dbReference type="InterPro" id="IPR001309">
    <property type="entry name" value="Pept_C14_p20"/>
</dbReference>
<dbReference type="Pfam" id="PF00656">
    <property type="entry name" value="Peptidase_C14"/>
    <property type="match status" value="1"/>
</dbReference>
<dbReference type="InterPro" id="IPR052039">
    <property type="entry name" value="Caspase-related_regulators"/>
</dbReference>
<evidence type="ECO:0000256" key="1">
    <source>
        <dbReference type="SAM" id="MobiDB-lite"/>
    </source>
</evidence>
<dbReference type="RefSeq" id="XP_030043060.1">
    <property type="nucleotide sequence ID" value="XM_030187200.1"/>
</dbReference>
<dbReference type="GO" id="GO:0006508">
    <property type="term" value="P:proteolysis"/>
    <property type="evidence" value="ECO:0007669"/>
    <property type="project" value="InterPro"/>
</dbReference>
<keyword evidence="4" id="KW-1185">Reference proteome</keyword>
<evidence type="ECO:0000313" key="5">
    <source>
        <dbReference type="RefSeq" id="XP_030043060.1"/>
    </source>
</evidence>
<dbReference type="Gene3D" id="2.60.40.3360">
    <property type="match status" value="1"/>
</dbReference>
<protein>
    <submittedName>
        <fullName evidence="5">Mucosa-associated lymphoid tissue lymphoma translocation protein 1-like</fullName>
    </submittedName>
</protein>
<dbReference type="SUPFAM" id="SSF52129">
    <property type="entry name" value="Caspase-like"/>
    <property type="match status" value="1"/>
</dbReference>
<accession>A0A6P7WXR8</accession>
<dbReference type="PROSITE" id="PS50208">
    <property type="entry name" value="CASPASE_P20"/>
    <property type="match status" value="1"/>
</dbReference>
<dbReference type="Pfam" id="PF18703">
    <property type="entry name" value="MALT1_Ig"/>
    <property type="match status" value="1"/>
</dbReference>
<sequence>MLKEILITEHPVNACVPAGYPLTLRCRAEGPPSLQFQWFQQAKFPCCQIPGATQPDLCIVAQETQLYICRVHDQHNNSKFSHWVKVKVLQNVAKDLLPVKWKGEPIITVNPKGATVKAGRQVVLKCLALGIPAPDYQWYHNGNHLHCGKKKAELTITAEKVSESGSYLCCVTNEKGEHWSHPVEVTIVEDIILQPSLQPPLSSDPLVEKTRELPLKRSNEKEPDWKDQFYATDKVALLVGNNRYQSHPSLLAPMMDVFELTLLLRQLNFRVVSLLDLTKSEMLTAVNQFLQLLGKGVYGLFYYAGHGYERSGRNYMVPIDAPQPYRPENCISVQNILQKMQERQTALNVLLLDTCRKWYNPKCALSEVKPLEPWGNTVYGYATSEDAEAYEVQDGQFSSGIFMKYLKKHIQKEKKVTHMLEEVLEDLGRDPLVMGKQVMEIKHTLKEGRALTDTICRIGQTDKPQACSDVWAHAGELPKETKRFTCGAEVELCFHAVFSNIMHVYAKLKEVPAHAANVRVLLFNPPEMLDLLTVADSHCEKVDSLLANSSDREESDCMLRLCGLQKYQNGVVIRIDLHYTNLKNAEREHEFLELNLRSPLVATLFSKKDSDMDPSSSTAHENHNAAAMKHNDIPQQQQLSLNSLCTRPGTRRADNGPNSSASSQSRSSSEPEENDERELFHLALLPQWPASSCSVLDRSV</sequence>
<feature type="region of interest" description="Disordered" evidence="1">
    <location>
        <begin position="646"/>
        <end position="678"/>
    </location>
</feature>
<dbReference type="GO" id="GO:0004197">
    <property type="term" value="F:cysteine-type endopeptidase activity"/>
    <property type="evidence" value="ECO:0007669"/>
    <property type="project" value="InterPro"/>
</dbReference>
<dbReference type="InterPro" id="IPR003598">
    <property type="entry name" value="Ig_sub2"/>
</dbReference>
<dbReference type="InterPro" id="IPR003599">
    <property type="entry name" value="Ig_sub"/>
</dbReference>
<dbReference type="KEGG" id="muo:115457664"/>
<dbReference type="PANTHER" id="PTHR22576">
    <property type="entry name" value="MUCOSA ASSOCIATED LYMPHOID TISSUE LYMPHOMA TRANSLOCATION PROTEIN 1/PARACASPASE"/>
    <property type="match status" value="1"/>
</dbReference>
<dbReference type="InterPro" id="IPR036179">
    <property type="entry name" value="Ig-like_dom_sf"/>
</dbReference>
<dbReference type="Proteomes" id="UP000515156">
    <property type="component" value="Chromosome 1"/>
</dbReference>
<dbReference type="InterPro" id="IPR029030">
    <property type="entry name" value="Caspase-like_dom_sf"/>
</dbReference>
<gene>
    <name evidence="5" type="primary">LOC115457664</name>
</gene>
<dbReference type="InterPro" id="IPR013783">
    <property type="entry name" value="Ig-like_fold"/>
</dbReference>
<dbReference type="PANTHER" id="PTHR22576:SF38">
    <property type="entry name" value="MUCOSA-ASSOCIATED LYMPHOID TISSUE LYMPHOMA TRANSLOCATION PROTEIN 1-LIKE"/>
    <property type="match status" value="1"/>
</dbReference>
<dbReference type="SMART" id="SM00408">
    <property type="entry name" value="IGc2"/>
    <property type="match status" value="1"/>
</dbReference>
<dbReference type="SMART" id="SM00409">
    <property type="entry name" value="IG"/>
    <property type="match status" value="2"/>
</dbReference>
<dbReference type="InterPro" id="IPR007110">
    <property type="entry name" value="Ig-like_dom"/>
</dbReference>
<dbReference type="PROSITE" id="PS50835">
    <property type="entry name" value="IG_LIKE"/>
    <property type="match status" value="2"/>
</dbReference>
<dbReference type="AlphaFoldDB" id="A0A6P7WXR8"/>
<feature type="domain" description="Ig-like" evidence="3">
    <location>
        <begin position="105"/>
        <end position="186"/>
    </location>
</feature>
<name>A0A6P7WXR8_9AMPH</name>
<feature type="domain" description="Ig-like" evidence="3">
    <location>
        <begin position="3"/>
        <end position="81"/>
    </location>
</feature>
<dbReference type="InParanoid" id="A0A6P7WXR8"/>
<evidence type="ECO:0000313" key="4">
    <source>
        <dbReference type="Proteomes" id="UP000515156"/>
    </source>
</evidence>
<evidence type="ECO:0000259" key="2">
    <source>
        <dbReference type="PROSITE" id="PS50208"/>
    </source>
</evidence>
<reference evidence="5" key="1">
    <citation type="submission" date="2025-08" db="UniProtKB">
        <authorList>
            <consortium name="RefSeq"/>
        </authorList>
    </citation>
    <scope>IDENTIFICATION</scope>
</reference>
<dbReference type="InterPro" id="IPR033540">
    <property type="entry name" value="MALT1_IG-like_dom_sf"/>
</dbReference>
<proteinExistence type="predicted"/>
<organism evidence="4 5">
    <name type="scientific">Microcaecilia unicolor</name>
    <dbReference type="NCBI Taxonomy" id="1415580"/>
    <lineage>
        <taxon>Eukaryota</taxon>
        <taxon>Metazoa</taxon>
        <taxon>Chordata</taxon>
        <taxon>Craniata</taxon>
        <taxon>Vertebrata</taxon>
        <taxon>Euteleostomi</taxon>
        <taxon>Amphibia</taxon>
        <taxon>Gymnophiona</taxon>
        <taxon>Siphonopidae</taxon>
        <taxon>Microcaecilia</taxon>
    </lineage>
</organism>